<sequence>MCNNMEKAYWFYEAGISNIHFPRCYNFDQSAQMEEFIQDYYITACFGILKWFSLLANLVGPENTWSPNGTIPINMISFALERCVEYISVQVHEDIDRKDYDTPLSAWHQFLDWYHEIIYESL</sequence>
<dbReference type="PANTHER" id="PTHR45870:SF2">
    <property type="entry name" value="TUBULIN MONOGLYCYLASE TTLL3"/>
    <property type="match status" value="1"/>
</dbReference>
<reference evidence="5" key="1">
    <citation type="submission" date="2025-08" db="UniProtKB">
        <authorList>
            <consortium name="RefSeq"/>
        </authorList>
    </citation>
    <scope>IDENTIFICATION</scope>
</reference>
<evidence type="ECO:0000313" key="4">
    <source>
        <dbReference type="Proteomes" id="UP000504615"/>
    </source>
</evidence>
<dbReference type="AlphaFoldDB" id="A0A6I9WKP5"/>
<keyword evidence="4" id="KW-1185">Reference proteome</keyword>
<evidence type="ECO:0000256" key="3">
    <source>
        <dbReference type="ARBA" id="ARBA00022840"/>
    </source>
</evidence>
<dbReference type="GO" id="GO:0005930">
    <property type="term" value="C:axoneme"/>
    <property type="evidence" value="ECO:0007669"/>
    <property type="project" value="TreeGrafter"/>
</dbReference>
<dbReference type="GO" id="GO:0060271">
    <property type="term" value="P:cilium assembly"/>
    <property type="evidence" value="ECO:0007669"/>
    <property type="project" value="TreeGrafter"/>
</dbReference>
<proteinExistence type="predicted"/>
<dbReference type="GO" id="GO:0070736">
    <property type="term" value="F:protein-glycine ligase activity, initiating"/>
    <property type="evidence" value="ECO:0007669"/>
    <property type="project" value="TreeGrafter"/>
</dbReference>
<name>A0A6I9WKP5_9HYME</name>
<keyword evidence="1" id="KW-0436">Ligase</keyword>
<dbReference type="GeneID" id="105430291"/>
<protein>
    <submittedName>
        <fullName evidence="5">Tubulin glycylase 3A-like</fullName>
    </submittedName>
</protein>
<keyword evidence="3" id="KW-0067">ATP-binding</keyword>
<gene>
    <name evidence="5" type="primary">LOC105430291</name>
</gene>
<dbReference type="PANTHER" id="PTHR45870">
    <property type="entry name" value="TUBULIN MONOGLYCYLASE TTLL3"/>
    <property type="match status" value="1"/>
</dbReference>
<dbReference type="GO" id="GO:0005524">
    <property type="term" value="F:ATP binding"/>
    <property type="evidence" value="ECO:0007669"/>
    <property type="project" value="UniProtKB-KW"/>
</dbReference>
<organism evidence="4 5">
    <name type="scientific">Pogonomyrmex barbatus</name>
    <name type="common">red harvester ant</name>
    <dbReference type="NCBI Taxonomy" id="144034"/>
    <lineage>
        <taxon>Eukaryota</taxon>
        <taxon>Metazoa</taxon>
        <taxon>Ecdysozoa</taxon>
        <taxon>Arthropoda</taxon>
        <taxon>Hexapoda</taxon>
        <taxon>Insecta</taxon>
        <taxon>Pterygota</taxon>
        <taxon>Neoptera</taxon>
        <taxon>Endopterygota</taxon>
        <taxon>Hymenoptera</taxon>
        <taxon>Apocrita</taxon>
        <taxon>Aculeata</taxon>
        <taxon>Formicoidea</taxon>
        <taxon>Formicidae</taxon>
        <taxon>Myrmicinae</taxon>
        <taxon>Pogonomyrmex</taxon>
    </lineage>
</organism>
<evidence type="ECO:0000256" key="1">
    <source>
        <dbReference type="ARBA" id="ARBA00022598"/>
    </source>
</evidence>
<dbReference type="OrthoDB" id="202825at2759"/>
<dbReference type="Proteomes" id="UP000504615">
    <property type="component" value="Unplaced"/>
</dbReference>
<dbReference type="GO" id="GO:0015630">
    <property type="term" value="C:microtubule cytoskeleton"/>
    <property type="evidence" value="ECO:0007669"/>
    <property type="project" value="TreeGrafter"/>
</dbReference>
<evidence type="ECO:0000313" key="5">
    <source>
        <dbReference type="RefSeq" id="XP_011642088.1"/>
    </source>
</evidence>
<dbReference type="GO" id="GO:0003341">
    <property type="term" value="P:cilium movement"/>
    <property type="evidence" value="ECO:0007669"/>
    <property type="project" value="TreeGrafter"/>
</dbReference>
<evidence type="ECO:0000256" key="2">
    <source>
        <dbReference type="ARBA" id="ARBA00022741"/>
    </source>
</evidence>
<keyword evidence="2" id="KW-0547">Nucleotide-binding</keyword>
<dbReference type="KEGG" id="pbar:105430291"/>
<accession>A0A6I9WKP5</accession>
<dbReference type="RefSeq" id="XP_011642088.1">
    <property type="nucleotide sequence ID" value="XM_011643786.1"/>
</dbReference>
<dbReference type="InterPro" id="IPR051437">
    <property type="entry name" value="TTLL_monoglycylase"/>
</dbReference>